<comment type="caution">
    <text evidence="1">The sequence shown here is derived from an EMBL/GenBank/DDBJ whole genome shotgun (WGS) entry which is preliminary data.</text>
</comment>
<dbReference type="Proteomes" id="UP001597079">
    <property type="component" value="Unassembled WGS sequence"/>
</dbReference>
<accession>A0ABW4JPE0</accession>
<evidence type="ECO:0000313" key="1">
    <source>
        <dbReference type="EMBL" id="MFD1677005.1"/>
    </source>
</evidence>
<keyword evidence="2" id="KW-1185">Reference proteome</keyword>
<protein>
    <submittedName>
        <fullName evidence="1">Uncharacterized protein</fullName>
    </submittedName>
</protein>
<evidence type="ECO:0000313" key="2">
    <source>
        <dbReference type="Proteomes" id="UP001597079"/>
    </source>
</evidence>
<dbReference type="RefSeq" id="WP_377944915.1">
    <property type="nucleotide sequence ID" value="NZ_JBHUCX010000083.1"/>
</dbReference>
<name>A0ABW4JPE0_9BACL</name>
<dbReference type="EMBL" id="JBHUCX010000083">
    <property type="protein sequence ID" value="MFD1677005.1"/>
    <property type="molecule type" value="Genomic_DNA"/>
</dbReference>
<proteinExistence type="predicted"/>
<sequence>MEKEEPLEFKDLQPQSVVDKLNHSDNQMVEVDDGVWVNKDNVVSIARVG</sequence>
<reference evidence="2" key="1">
    <citation type="journal article" date="2019" name="Int. J. Syst. Evol. Microbiol.">
        <title>The Global Catalogue of Microorganisms (GCM) 10K type strain sequencing project: providing services to taxonomists for standard genome sequencing and annotation.</title>
        <authorList>
            <consortium name="The Broad Institute Genomics Platform"/>
            <consortium name="The Broad Institute Genome Sequencing Center for Infectious Disease"/>
            <person name="Wu L."/>
            <person name="Ma J."/>
        </authorList>
    </citation>
    <scope>NUCLEOTIDE SEQUENCE [LARGE SCALE GENOMIC DNA]</scope>
    <source>
        <strain evidence="2">CGMCC 1.12286</strain>
    </source>
</reference>
<gene>
    <name evidence="1" type="ORF">ACFSB2_20225</name>
</gene>
<organism evidence="1 2">
    <name type="scientific">Alicyclobacillus fodiniaquatilis</name>
    <dbReference type="NCBI Taxonomy" id="1661150"/>
    <lineage>
        <taxon>Bacteria</taxon>
        <taxon>Bacillati</taxon>
        <taxon>Bacillota</taxon>
        <taxon>Bacilli</taxon>
        <taxon>Bacillales</taxon>
        <taxon>Alicyclobacillaceae</taxon>
        <taxon>Alicyclobacillus</taxon>
    </lineage>
</organism>